<protein>
    <submittedName>
        <fullName evidence="1">Uncharacterized protein</fullName>
    </submittedName>
</protein>
<name>A0A1E3NYX7_WICAA</name>
<keyword evidence="2" id="KW-1185">Reference proteome</keyword>
<evidence type="ECO:0000313" key="2">
    <source>
        <dbReference type="Proteomes" id="UP000094112"/>
    </source>
</evidence>
<gene>
    <name evidence="1" type="ORF">WICANDRAFT_64064</name>
</gene>
<dbReference type="AlphaFoldDB" id="A0A1E3NYX7"/>
<reference evidence="1 2" key="1">
    <citation type="journal article" date="2016" name="Proc. Natl. Acad. Sci. U.S.A.">
        <title>Comparative genomics of biotechnologically important yeasts.</title>
        <authorList>
            <person name="Riley R."/>
            <person name="Haridas S."/>
            <person name="Wolfe K.H."/>
            <person name="Lopes M.R."/>
            <person name="Hittinger C.T."/>
            <person name="Goeker M."/>
            <person name="Salamov A.A."/>
            <person name="Wisecaver J.H."/>
            <person name="Long T.M."/>
            <person name="Calvey C.H."/>
            <person name="Aerts A.L."/>
            <person name="Barry K.W."/>
            <person name="Choi C."/>
            <person name="Clum A."/>
            <person name="Coughlan A.Y."/>
            <person name="Deshpande S."/>
            <person name="Douglass A.P."/>
            <person name="Hanson S.J."/>
            <person name="Klenk H.-P."/>
            <person name="LaButti K.M."/>
            <person name="Lapidus A."/>
            <person name="Lindquist E.A."/>
            <person name="Lipzen A.M."/>
            <person name="Meier-Kolthoff J.P."/>
            <person name="Ohm R.A."/>
            <person name="Otillar R.P."/>
            <person name="Pangilinan J.L."/>
            <person name="Peng Y."/>
            <person name="Rokas A."/>
            <person name="Rosa C.A."/>
            <person name="Scheuner C."/>
            <person name="Sibirny A.A."/>
            <person name="Slot J.C."/>
            <person name="Stielow J.B."/>
            <person name="Sun H."/>
            <person name="Kurtzman C.P."/>
            <person name="Blackwell M."/>
            <person name="Grigoriev I.V."/>
            <person name="Jeffries T.W."/>
        </authorList>
    </citation>
    <scope>NUCLEOTIDE SEQUENCE [LARGE SCALE GENOMIC DNA]</scope>
    <source>
        <strain evidence="2">ATCC 58044 / CBS 1984 / NCYC 433 / NRRL Y-366-8</strain>
    </source>
</reference>
<evidence type="ECO:0000313" key="1">
    <source>
        <dbReference type="EMBL" id="ODQ57912.1"/>
    </source>
</evidence>
<dbReference type="Proteomes" id="UP000094112">
    <property type="component" value="Unassembled WGS sequence"/>
</dbReference>
<proteinExistence type="predicted"/>
<dbReference type="RefSeq" id="XP_019037119.1">
    <property type="nucleotide sequence ID" value="XM_019183666.1"/>
</dbReference>
<sequence>MSAISDHQKKAVIAFIKNNGDQVVLNLQNELNKPLMQVNYNKLFERLKPQDSTDIESFTKRELLFGLWEFIDNSILNSSPLYDGAVPPGELNYIDSLTAHKLGQKTFRNLWKFWFIIPGSLNVVDLNEVGRSVLKGTENLVTSSLGQMKFIPSKVNFTTTILPGISKFEAKTERAIMQKDQEIYRIMTQELLSTIPKCLSRDYHVLGVLERKLEAQFNSRVLEPLLDFVSGLFNKKIKIREKGLNFQKDLSQGHSSTNPLIKKRLESLEKESVELFPDSSIFDESEEQINAQKALLLIEHKKPKLEEDIKSSENFNTDVINKSLIQTYSYLLCKECLHLKKIILNDLVSTVFIKFPDNFCEEGSENDESNGSSRLIAEIQYYLVNDTHIYANDPTIDEKFNSKILLGSIIYDQMFEDEQEPREEPPKRRKVKTSSRILNSLKADFWGGELITESLEFNDGVPLSRTRSKISLMFSK</sequence>
<dbReference type="EMBL" id="KV454212">
    <property type="protein sequence ID" value="ODQ57912.1"/>
    <property type="molecule type" value="Genomic_DNA"/>
</dbReference>
<accession>A0A1E3NYX7</accession>
<dbReference type="GeneID" id="30200912"/>
<organism evidence="1 2">
    <name type="scientific">Wickerhamomyces anomalus (strain ATCC 58044 / CBS 1984 / NCYC 433 / NRRL Y-366-8)</name>
    <name type="common">Yeast</name>
    <name type="synonym">Hansenula anomala</name>
    <dbReference type="NCBI Taxonomy" id="683960"/>
    <lineage>
        <taxon>Eukaryota</taxon>
        <taxon>Fungi</taxon>
        <taxon>Dikarya</taxon>
        <taxon>Ascomycota</taxon>
        <taxon>Saccharomycotina</taxon>
        <taxon>Saccharomycetes</taxon>
        <taxon>Phaffomycetales</taxon>
        <taxon>Wickerhamomycetaceae</taxon>
        <taxon>Wickerhamomyces</taxon>
    </lineage>
</organism>